<dbReference type="GO" id="GO:0071918">
    <property type="term" value="P:urea transmembrane transport"/>
    <property type="evidence" value="ECO:0000318"/>
    <property type="project" value="GO_Central"/>
</dbReference>
<feature type="transmembrane region" description="Helical" evidence="11">
    <location>
        <begin position="490"/>
        <end position="509"/>
    </location>
</feature>
<evidence type="ECO:0000256" key="11">
    <source>
        <dbReference type="SAM" id="Phobius"/>
    </source>
</evidence>
<dbReference type="GO" id="GO:0005886">
    <property type="term" value="C:plasma membrane"/>
    <property type="evidence" value="ECO:0000318"/>
    <property type="project" value="GO_Central"/>
</dbReference>
<reference evidence="12 14" key="1">
    <citation type="journal article" date="2008" name="Science">
        <title>The Physcomitrella genome reveals evolutionary insights into the conquest of land by plants.</title>
        <authorList>
            <person name="Rensing S."/>
            <person name="Lang D."/>
            <person name="Zimmer A."/>
            <person name="Terry A."/>
            <person name="Salamov A."/>
            <person name="Shapiro H."/>
            <person name="Nishiyama T."/>
            <person name="Perroud P.-F."/>
            <person name="Lindquist E."/>
            <person name="Kamisugi Y."/>
            <person name="Tanahashi T."/>
            <person name="Sakakibara K."/>
            <person name="Fujita T."/>
            <person name="Oishi K."/>
            <person name="Shin-I T."/>
            <person name="Kuroki Y."/>
            <person name="Toyoda A."/>
            <person name="Suzuki Y."/>
            <person name="Hashimoto A."/>
            <person name="Yamaguchi K."/>
            <person name="Sugano A."/>
            <person name="Kohara Y."/>
            <person name="Fujiyama A."/>
            <person name="Anterola A."/>
            <person name="Aoki S."/>
            <person name="Ashton N."/>
            <person name="Barbazuk W.B."/>
            <person name="Barker E."/>
            <person name="Bennetzen J."/>
            <person name="Bezanilla M."/>
            <person name="Blankenship R."/>
            <person name="Cho S.H."/>
            <person name="Dutcher S."/>
            <person name="Estelle M."/>
            <person name="Fawcett J.A."/>
            <person name="Gundlach H."/>
            <person name="Hanada K."/>
            <person name="Heyl A."/>
            <person name="Hicks K.A."/>
            <person name="Hugh J."/>
            <person name="Lohr M."/>
            <person name="Mayer K."/>
            <person name="Melkozernov A."/>
            <person name="Murata T."/>
            <person name="Nelson D."/>
            <person name="Pils B."/>
            <person name="Prigge M."/>
            <person name="Reiss B."/>
            <person name="Renner T."/>
            <person name="Rombauts S."/>
            <person name="Rushton P."/>
            <person name="Sanderfoot A."/>
            <person name="Schween G."/>
            <person name="Shiu S.-H."/>
            <person name="Stueber K."/>
            <person name="Theodoulou F.L."/>
            <person name="Tu H."/>
            <person name="Van de Peer Y."/>
            <person name="Verrier P.J."/>
            <person name="Waters E."/>
            <person name="Wood A."/>
            <person name="Yang L."/>
            <person name="Cove D."/>
            <person name="Cuming A."/>
            <person name="Hasebe M."/>
            <person name="Lucas S."/>
            <person name="Mishler D.B."/>
            <person name="Reski R."/>
            <person name="Grigoriev I."/>
            <person name="Quatrano R.S."/>
            <person name="Boore J.L."/>
        </authorList>
    </citation>
    <scope>NUCLEOTIDE SEQUENCE [LARGE SCALE GENOMIC DNA]</scope>
    <source>
        <strain evidence="13 14">cv. Gransden 2004</strain>
    </source>
</reference>
<keyword evidence="6 11" id="KW-0472">Membrane</keyword>
<feature type="transmembrane region" description="Helical" evidence="11">
    <location>
        <begin position="40"/>
        <end position="62"/>
    </location>
</feature>
<dbReference type="GO" id="GO:0015204">
    <property type="term" value="F:urea transmembrane transporter activity"/>
    <property type="evidence" value="ECO:0000318"/>
    <property type="project" value="GO_Central"/>
</dbReference>
<feature type="transmembrane region" description="Helical" evidence="11">
    <location>
        <begin position="458"/>
        <end position="483"/>
    </location>
</feature>
<evidence type="ECO:0000256" key="2">
    <source>
        <dbReference type="ARBA" id="ARBA00006434"/>
    </source>
</evidence>
<dbReference type="Pfam" id="PF00474">
    <property type="entry name" value="SSF"/>
    <property type="match status" value="1"/>
</dbReference>
<dbReference type="eggNOG" id="KOG2348">
    <property type="taxonomic scope" value="Eukaryota"/>
</dbReference>
<feature type="transmembrane region" description="Helical" evidence="11">
    <location>
        <begin position="430"/>
        <end position="452"/>
    </location>
</feature>
<dbReference type="Gramene" id="Pp3c1_21890V3.2">
    <property type="protein sequence ID" value="Pp3c1_21890V3.2"/>
    <property type="gene ID" value="Pp3c1_21890"/>
</dbReference>
<accession>A9TLE5</accession>
<feature type="transmembrane region" description="Helical" evidence="11">
    <location>
        <begin position="223"/>
        <end position="242"/>
    </location>
</feature>
<dbReference type="NCBIfam" id="TIGR00813">
    <property type="entry name" value="sss"/>
    <property type="match status" value="1"/>
</dbReference>
<dbReference type="AlphaFoldDB" id="A9TLE5"/>
<gene>
    <name evidence="13" type="primary">LOC112278880</name>
    <name evidence="12" type="ORF">PHYPA_000972</name>
</gene>
<dbReference type="Gene3D" id="1.20.1730.10">
    <property type="entry name" value="Sodium/glucose cotransporter"/>
    <property type="match status" value="1"/>
</dbReference>
<dbReference type="PANTHER" id="PTHR46154:SF4">
    <property type="entry name" value="UREA ACTIVE TRANSPORTER"/>
    <property type="match status" value="1"/>
</dbReference>
<evidence type="ECO:0000256" key="8">
    <source>
        <dbReference type="ARBA" id="ARBA00072203"/>
    </source>
</evidence>
<feature type="transmembrane region" description="Helical" evidence="11">
    <location>
        <begin position="333"/>
        <end position="358"/>
    </location>
</feature>
<dbReference type="GeneID" id="112278880"/>
<dbReference type="FunFam" id="1.20.1730.10:FF:000006">
    <property type="entry name" value="Urea active transporter"/>
    <property type="match status" value="1"/>
</dbReference>
<evidence type="ECO:0000313" key="12">
    <source>
        <dbReference type="EMBL" id="PNR62548.1"/>
    </source>
</evidence>
<dbReference type="HOGENOM" id="CLU_010778_2_1_1"/>
<dbReference type="InterPro" id="IPR031155">
    <property type="entry name" value="DUR"/>
</dbReference>
<feature type="transmembrane region" description="Helical" evidence="11">
    <location>
        <begin position="159"/>
        <end position="181"/>
    </location>
</feature>
<dbReference type="EnsemblPlants" id="Pp3c1_21890V3.1">
    <property type="protein sequence ID" value="Pp3c1_21890V3.1"/>
    <property type="gene ID" value="Pp3c1_21890"/>
</dbReference>
<organism evidence="12">
    <name type="scientific">Physcomitrium patens</name>
    <name type="common">Spreading-leaved earth moss</name>
    <name type="synonym">Physcomitrella patens</name>
    <dbReference type="NCBI Taxonomy" id="3218"/>
    <lineage>
        <taxon>Eukaryota</taxon>
        <taxon>Viridiplantae</taxon>
        <taxon>Streptophyta</taxon>
        <taxon>Embryophyta</taxon>
        <taxon>Bryophyta</taxon>
        <taxon>Bryophytina</taxon>
        <taxon>Bryopsida</taxon>
        <taxon>Funariidae</taxon>
        <taxon>Funariales</taxon>
        <taxon>Funariaceae</taxon>
        <taxon>Physcomitrium</taxon>
    </lineage>
</organism>
<comment type="function">
    <text evidence="7">High-affinity urea-proton symporter involved in the active transport of urea across the plasma membrane into root cells. May play an important role in urea uptake by plant cells at low external urea concentrations.</text>
</comment>
<dbReference type="OMA" id="LGANWLT"/>
<evidence type="ECO:0000256" key="7">
    <source>
        <dbReference type="ARBA" id="ARBA00059650"/>
    </source>
</evidence>
<feature type="transmembrane region" description="Helical" evidence="11">
    <location>
        <begin position="619"/>
        <end position="643"/>
    </location>
</feature>
<dbReference type="CDD" id="cd11476">
    <property type="entry name" value="SLC5sbd_DUR3"/>
    <property type="match status" value="1"/>
</dbReference>
<feature type="transmembrane region" description="Helical" evidence="11">
    <location>
        <begin position="529"/>
        <end position="550"/>
    </location>
</feature>
<dbReference type="RefSeq" id="XP_024368557.1">
    <property type="nucleotide sequence ID" value="XM_024512789.2"/>
</dbReference>
<evidence type="ECO:0000313" key="13">
    <source>
        <dbReference type="EnsemblPlants" id="Pp3c1_21890V3.1"/>
    </source>
</evidence>
<dbReference type="EMBL" id="ABEU02000001">
    <property type="protein sequence ID" value="PNR62548.1"/>
    <property type="molecule type" value="Genomic_DNA"/>
</dbReference>
<dbReference type="FunCoup" id="A9TLE5">
    <property type="interactions" value="219"/>
</dbReference>
<comment type="subcellular location">
    <subcellularLocation>
        <location evidence="1">Membrane</location>
        <topology evidence="1">Multi-pass membrane protein</topology>
    </subcellularLocation>
</comment>
<dbReference type="KEGG" id="ppp:112278880"/>
<evidence type="ECO:0000256" key="3">
    <source>
        <dbReference type="ARBA" id="ARBA00022448"/>
    </source>
</evidence>
<protein>
    <recommendedName>
        <fullName evidence="8">Urea-proton symporter DUR3</fullName>
    </recommendedName>
    <alternativeName>
        <fullName evidence="9">High-affinity urea active transporter DUR3</fullName>
    </alternativeName>
</protein>
<evidence type="ECO:0000256" key="5">
    <source>
        <dbReference type="ARBA" id="ARBA00022989"/>
    </source>
</evidence>
<proteinExistence type="inferred from homology"/>
<feature type="transmembrane region" description="Helical" evidence="11">
    <location>
        <begin position="118"/>
        <end position="138"/>
    </location>
</feature>
<feature type="transmembrane region" description="Helical" evidence="11">
    <location>
        <begin position="386"/>
        <end position="409"/>
    </location>
</feature>
<dbReference type="STRING" id="3218.A9TLE5"/>
<feature type="transmembrane region" description="Helical" evidence="11">
    <location>
        <begin position="83"/>
        <end position="103"/>
    </location>
</feature>
<dbReference type="Gramene" id="Pp3c1_21890V3.1">
    <property type="protein sequence ID" value="Pp3c1_21890V3.1"/>
    <property type="gene ID" value="Pp3c1_21890"/>
</dbReference>
<evidence type="ECO:0000256" key="4">
    <source>
        <dbReference type="ARBA" id="ARBA00022692"/>
    </source>
</evidence>
<dbReference type="Proteomes" id="UP000006727">
    <property type="component" value="Chromosome 1"/>
</dbReference>
<keyword evidence="14" id="KW-1185">Reference proteome</keyword>
<reference evidence="12 14" key="2">
    <citation type="journal article" date="2018" name="Plant J.">
        <title>The Physcomitrella patens chromosome-scale assembly reveals moss genome structure and evolution.</title>
        <authorList>
            <person name="Lang D."/>
            <person name="Ullrich K.K."/>
            <person name="Murat F."/>
            <person name="Fuchs J."/>
            <person name="Jenkins J."/>
            <person name="Haas F.B."/>
            <person name="Piednoel M."/>
            <person name="Gundlach H."/>
            <person name="Van Bel M."/>
            <person name="Meyberg R."/>
            <person name="Vives C."/>
            <person name="Morata J."/>
            <person name="Symeonidi A."/>
            <person name="Hiss M."/>
            <person name="Muchero W."/>
            <person name="Kamisugi Y."/>
            <person name="Saleh O."/>
            <person name="Blanc G."/>
            <person name="Decker E.L."/>
            <person name="van Gessel N."/>
            <person name="Grimwood J."/>
            <person name="Hayes R.D."/>
            <person name="Graham S.W."/>
            <person name="Gunter L.E."/>
            <person name="McDaniel S.F."/>
            <person name="Hoernstein S.N.W."/>
            <person name="Larsson A."/>
            <person name="Li F.W."/>
            <person name="Perroud P.F."/>
            <person name="Phillips J."/>
            <person name="Ranjan P."/>
            <person name="Rokshar D.S."/>
            <person name="Rothfels C.J."/>
            <person name="Schneider L."/>
            <person name="Shu S."/>
            <person name="Stevenson D.W."/>
            <person name="Thummler F."/>
            <person name="Tillich M."/>
            <person name="Villarreal Aguilar J.C."/>
            <person name="Widiez T."/>
            <person name="Wong G.K."/>
            <person name="Wymore A."/>
            <person name="Zhang Y."/>
            <person name="Zimmer A.D."/>
            <person name="Quatrano R.S."/>
            <person name="Mayer K.F.X."/>
            <person name="Goodstein D."/>
            <person name="Casacuberta J.M."/>
            <person name="Vandepoele K."/>
            <person name="Reski R."/>
            <person name="Cuming A.C."/>
            <person name="Tuskan G.A."/>
            <person name="Maumus F."/>
            <person name="Salse J."/>
            <person name="Schmutz J."/>
            <person name="Rensing S.A."/>
        </authorList>
    </citation>
    <scope>NUCLEOTIDE SEQUENCE [LARGE SCALE GENOMIC DNA]</scope>
    <source>
        <strain evidence="13 14">cv. Gransden 2004</strain>
    </source>
</reference>
<dbReference type="PROSITE" id="PS50283">
    <property type="entry name" value="NA_SOLUT_SYMP_3"/>
    <property type="match status" value="1"/>
</dbReference>
<evidence type="ECO:0000256" key="6">
    <source>
        <dbReference type="ARBA" id="ARBA00023136"/>
    </source>
</evidence>
<dbReference type="PaxDb" id="3218-PP1S257_108V6.1"/>
<evidence type="ECO:0000256" key="9">
    <source>
        <dbReference type="ARBA" id="ARBA00079542"/>
    </source>
</evidence>
<keyword evidence="5 11" id="KW-1133">Transmembrane helix</keyword>
<keyword evidence="4 11" id="KW-0812">Transmembrane</keyword>
<keyword evidence="3" id="KW-0813">Transport</keyword>
<feature type="transmembrane region" description="Helical" evidence="11">
    <location>
        <begin position="588"/>
        <end position="607"/>
    </location>
</feature>
<dbReference type="OrthoDB" id="6132759at2759"/>
<feature type="transmembrane region" description="Helical" evidence="11">
    <location>
        <begin position="288"/>
        <end position="313"/>
    </location>
</feature>
<comment type="similarity">
    <text evidence="2 10">Belongs to the sodium:solute symporter (SSF) (TC 2.A.21) family.</text>
</comment>
<reference evidence="13" key="3">
    <citation type="submission" date="2020-12" db="UniProtKB">
        <authorList>
            <consortium name="EnsemblPlants"/>
        </authorList>
    </citation>
    <scope>IDENTIFICATION</scope>
</reference>
<dbReference type="PANTHER" id="PTHR46154">
    <property type="match status" value="1"/>
</dbReference>
<evidence type="ECO:0000313" key="14">
    <source>
        <dbReference type="Proteomes" id="UP000006727"/>
    </source>
</evidence>
<name>A9TLE5_PHYPA</name>
<feature type="transmembrane region" description="Helical" evidence="11">
    <location>
        <begin position="193"/>
        <end position="211"/>
    </location>
</feature>
<dbReference type="InterPro" id="IPR038377">
    <property type="entry name" value="Na/Glc_symporter_sf"/>
</dbReference>
<dbReference type="EnsemblPlants" id="Pp3c1_21890V3.2">
    <property type="protein sequence ID" value="Pp3c1_21890V3.2"/>
    <property type="gene ID" value="Pp3c1_21890"/>
</dbReference>
<sequence>MASTGCPANLPGLEYYTFANGVCSRQDSYFGGKPLLSQGIGYAVVLGFGALFALVTSFLVWLEQRYIFSRHNSEWFNTAGRNIKTGLIASVIVSQWTWAATILQSSNVAWQYGVSGPFWYASGATVQVLLFGVLAIEIKRKAPGAHTICEIIRARWGTATHIVFLCFCFATNIIVTAMLLLGGSAVVNALTGMNLYAASFLIPLGVVVYTLHGGLKATFLASYLHSVIVHAVLVVFVFLVYVTSEKLGSPKDVYAKLHSVVAIQDCTAPLNHNTQACGPVKGNNGGSYLTMLSTGGLVFGIINIVGNFGTVFVDNGYWMSAIAARPSSTHKGYLLGGLVWFAVPFSLATSLGLGSLALGLPLTADEANHGLVPPATATALLGKSGAILLLTMLFMAVTSAGSSELIAFSSLCTYDIYRTYVNPKATGKQILWVSRLIVLLFGCFMGVLAVVLNKAGVSLGWMYLAMGVFIGSAVIPVAFLLLWRKANAKGAICGSIIGMLAGVITWLVVTAVMYKRVNLDTTGRNAPMLAGNLVSILIGGAVHAVMSFVAPQNYNWDTTKHITMVELDASDVPDEEYSEAKLKHARAWIIKWGVGFTILIVIIWPIFALPAKVFSEGYFTFWAAIAIIWGTVGSAVIIFLPLYESWDTISFIVMGMFTSDIMYERLDDISSRLRAIMTSMPEAERLYLLEKEKHKIEEANESIMAKEKELNDG</sequence>
<evidence type="ECO:0000256" key="1">
    <source>
        <dbReference type="ARBA" id="ARBA00004141"/>
    </source>
</evidence>
<dbReference type="InterPro" id="IPR001734">
    <property type="entry name" value="Na/solute_symporter"/>
</dbReference>
<evidence type="ECO:0000256" key="10">
    <source>
        <dbReference type="RuleBase" id="RU362091"/>
    </source>
</evidence>